<dbReference type="eggNOG" id="COG0601">
    <property type="taxonomic scope" value="Bacteria"/>
</dbReference>
<dbReference type="Gene3D" id="1.10.3720.10">
    <property type="entry name" value="MetI-like"/>
    <property type="match status" value="1"/>
</dbReference>
<dbReference type="STRING" id="68570.DC74_5603"/>
<keyword evidence="5 7" id="KW-1133">Transmembrane helix</keyword>
<organism evidence="8 9">
    <name type="scientific">Streptomyces noursei</name>
    <name type="common">Streptomyces albulus</name>
    <dbReference type="NCBI Taxonomy" id="1971"/>
    <lineage>
        <taxon>Bacteria</taxon>
        <taxon>Bacillati</taxon>
        <taxon>Actinomycetota</taxon>
        <taxon>Actinomycetes</taxon>
        <taxon>Kitasatosporales</taxon>
        <taxon>Streptomycetaceae</taxon>
        <taxon>Streptomyces</taxon>
    </lineage>
</organism>
<feature type="transmembrane region" description="Helical" evidence="7">
    <location>
        <begin position="199"/>
        <end position="219"/>
    </location>
</feature>
<gene>
    <name evidence="8" type="ORF">SALB_06506</name>
</gene>
<keyword evidence="6 7" id="KW-0472">Membrane</keyword>
<dbReference type="PANTHER" id="PTHR43163:SF6">
    <property type="entry name" value="DIPEPTIDE TRANSPORT SYSTEM PERMEASE PROTEIN DPPB-RELATED"/>
    <property type="match status" value="1"/>
</dbReference>
<comment type="similarity">
    <text evidence="7">Belongs to the binding-protein-dependent transport system permease family.</text>
</comment>
<dbReference type="InterPro" id="IPR000515">
    <property type="entry name" value="MetI-like"/>
</dbReference>
<dbReference type="Pfam" id="PF19300">
    <property type="entry name" value="BPD_transp_1_N"/>
    <property type="match status" value="1"/>
</dbReference>
<evidence type="ECO:0000256" key="4">
    <source>
        <dbReference type="ARBA" id="ARBA00022692"/>
    </source>
</evidence>
<keyword evidence="4 7" id="KW-0812">Transmembrane</keyword>
<dbReference type="PANTHER" id="PTHR43163">
    <property type="entry name" value="DIPEPTIDE TRANSPORT SYSTEM PERMEASE PROTEIN DPPB-RELATED"/>
    <property type="match status" value="1"/>
</dbReference>
<reference evidence="8 9" key="1">
    <citation type="journal article" date="2019" name="Microbiol. Resour. Announc.">
        <title>Draft Genome Sequence of the Most Traditional epsilon-Poly-l-Lysine Producer, Streptomyces albulus NBRC14147.</title>
        <authorList>
            <person name="Yamanaka K."/>
            <person name="Hamano Y."/>
        </authorList>
    </citation>
    <scope>NUCLEOTIDE SEQUENCE [LARGE SCALE GENOMIC DNA]</scope>
    <source>
        <strain evidence="8 9">NBRC 14147</strain>
    </source>
</reference>
<keyword evidence="2 7" id="KW-0813">Transport</keyword>
<comment type="caution">
    <text evidence="8">The sequence shown here is derived from an EMBL/GenBank/DDBJ whole genome shotgun (WGS) entry which is preliminary data.</text>
</comment>
<dbReference type="GO" id="GO:0071916">
    <property type="term" value="F:dipeptide transmembrane transporter activity"/>
    <property type="evidence" value="ECO:0007669"/>
    <property type="project" value="TreeGrafter"/>
</dbReference>
<dbReference type="InterPro" id="IPR045621">
    <property type="entry name" value="BPD_transp_1_N"/>
</dbReference>
<feature type="transmembrane region" description="Helical" evidence="7">
    <location>
        <begin position="304"/>
        <end position="329"/>
    </location>
</feature>
<dbReference type="Pfam" id="PF00528">
    <property type="entry name" value="BPD_transp_1"/>
    <property type="match status" value="1"/>
</dbReference>
<sequence length="336" mass="36709">MFSYIIRRLISAVILLLIVSAVTFGIFFLLPKLAGQSTDQLAQQYIGKAPTPADIAAVKKNLGLDKPVYEQYWDFLKGIFAGVDYKFGPEAARCHVPCFGYSFKTHLEVWPEIQSRLPVTLSLAAGAAVLWVLSGVATGVLSALRPGSIFDRMAMGVALAGVSLPMFFTGALALALFTYQWPIFERSDYVPLLDDPFGWARTLVLPWVTLAFLYSALYARLTRAGMLETLSEDYIRTARAKGLRERRVVIRHGLRAALTPIITVFGMDLGLLLGGALITEQVFSLKGVGAFAVDSINANDLPNILGVTLLAAFFIVICNLVVDVLYAAVDPRVRLS</sequence>
<feature type="transmembrane region" description="Helical" evidence="7">
    <location>
        <begin position="156"/>
        <end position="179"/>
    </location>
</feature>
<evidence type="ECO:0000256" key="7">
    <source>
        <dbReference type="RuleBase" id="RU363032"/>
    </source>
</evidence>
<comment type="subcellular location">
    <subcellularLocation>
        <location evidence="1 7">Cell membrane</location>
        <topology evidence="1 7">Multi-pass membrane protein</topology>
    </subcellularLocation>
</comment>
<name>A0A059WDY2_STRNR</name>
<evidence type="ECO:0000256" key="6">
    <source>
        <dbReference type="ARBA" id="ARBA00023136"/>
    </source>
</evidence>
<evidence type="ECO:0000256" key="5">
    <source>
        <dbReference type="ARBA" id="ARBA00022989"/>
    </source>
</evidence>
<evidence type="ECO:0000256" key="3">
    <source>
        <dbReference type="ARBA" id="ARBA00022475"/>
    </source>
</evidence>
<dbReference type="CDD" id="cd06261">
    <property type="entry name" value="TM_PBP2"/>
    <property type="match status" value="1"/>
</dbReference>
<dbReference type="EMBL" id="BHXC01000007">
    <property type="protein sequence ID" value="GCB93720.1"/>
    <property type="molecule type" value="Genomic_DNA"/>
</dbReference>
<dbReference type="GO" id="GO:0005886">
    <property type="term" value="C:plasma membrane"/>
    <property type="evidence" value="ECO:0007669"/>
    <property type="project" value="UniProtKB-SubCell"/>
</dbReference>
<evidence type="ECO:0000313" key="9">
    <source>
        <dbReference type="Proteomes" id="UP000288351"/>
    </source>
</evidence>
<dbReference type="SUPFAM" id="SSF161098">
    <property type="entry name" value="MetI-like"/>
    <property type="match status" value="1"/>
</dbReference>
<proteinExistence type="inferred from homology"/>
<evidence type="ECO:0000256" key="1">
    <source>
        <dbReference type="ARBA" id="ARBA00004651"/>
    </source>
</evidence>
<dbReference type="Proteomes" id="UP000288351">
    <property type="component" value="Unassembled WGS sequence"/>
</dbReference>
<feature type="transmembrane region" description="Helical" evidence="7">
    <location>
        <begin position="256"/>
        <end position="278"/>
    </location>
</feature>
<feature type="transmembrane region" description="Helical" evidence="7">
    <location>
        <begin position="119"/>
        <end position="144"/>
    </location>
</feature>
<evidence type="ECO:0000256" key="2">
    <source>
        <dbReference type="ARBA" id="ARBA00022448"/>
    </source>
</evidence>
<dbReference type="PROSITE" id="PS50928">
    <property type="entry name" value="ABC_TM1"/>
    <property type="match status" value="1"/>
</dbReference>
<protein>
    <submittedName>
        <fullName evidence="8">ABC transporter permease</fullName>
    </submittedName>
</protein>
<evidence type="ECO:0000313" key="8">
    <source>
        <dbReference type="EMBL" id="GCB93720.1"/>
    </source>
</evidence>
<keyword evidence="3" id="KW-1003">Cell membrane</keyword>
<accession>A0A059WDY2</accession>
<dbReference type="RefSeq" id="WP_016571846.1">
    <property type="nucleotide sequence ID" value="NZ_BHXC01000007.1"/>
</dbReference>
<dbReference type="InterPro" id="IPR035906">
    <property type="entry name" value="MetI-like_sf"/>
</dbReference>
<feature type="transmembrane region" description="Helical" evidence="7">
    <location>
        <begin position="12"/>
        <end position="30"/>
    </location>
</feature>
<dbReference type="AlphaFoldDB" id="A0A059WDY2"/>